<name>A0A5C5V3B5_9BACT</name>
<keyword evidence="1" id="KW-1133">Transmembrane helix</keyword>
<comment type="caution">
    <text evidence="2">The sequence shown here is derived from an EMBL/GenBank/DDBJ whole genome shotgun (WGS) entry which is preliminary data.</text>
</comment>
<evidence type="ECO:0000256" key="1">
    <source>
        <dbReference type="SAM" id="Phobius"/>
    </source>
</evidence>
<dbReference type="AlphaFoldDB" id="A0A5C5V3B5"/>
<feature type="transmembrane region" description="Helical" evidence="1">
    <location>
        <begin position="12"/>
        <end position="31"/>
    </location>
</feature>
<proteinExistence type="predicted"/>
<dbReference type="EMBL" id="SIHJ01000003">
    <property type="protein sequence ID" value="TWT32429.1"/>
    <property type="molecule type" value="Genomic_DNA"/>
</dbReference>
<evidence type="ECO:0000313" key="3">
    <source>
        <dbReference type="Proteomes" id="UP000316714"/>
    </source>
</evidence>
<dbReference type="RefSeq" id="WP_146567784.1">
    <property type="nucleotide sequence ID" value="NZ_SIHJ01000003.1"/>
</dbReference>
<accession>A0A5C5V3B5</accession>
<feature type="transmembrane region" description="Helical" evidence="1">
    <location>
        <begin position="63"/>
        <end position="79"/>
    </location>
</feature>
<dbReference type="OrthoDB" id="9938108at2"/>
<dbReference type="Proteomes" id="UP000316714">
    <property type="component" value="Unassembled WGS sequence"/>
</dbReference>
<reference evidence="2 3" key="1">
    <citation type="submission" date="2019-02" db="EMBL/GenBank/DDBJ databases">
        <title>Deep-cultivation of Planctomycetes and their phenomic and genomic characterization uncovers novel biology.</title>
        <authorList>
            <person name="Wiegand S."/>
            <person name="Jogler M."/>
            <person name="Boedeker C."/>
            <person name="Pinto D."/>
            <person name="Vollmers J."/>
            <person name="Rivas-Marin E."/>
            <person name="Kohn T."/>
            <person name="Peeters S.H."/>
            <person name="Heuer A."/>
            <person name="Rast P."/>
            <person name="Oberbeckmann S."/>
            <person name="Bunk B."/>
            <person name="Jeske O."/>
            <person name="Meyerdierks A."/>
            <person name="Storesund J.E."/>
            <person name="Kallscheuer N."/>
            <person name="Luecker S."/>
            <person name="Lage O.M."/>
            <person name="Pohl T."/>
            <person name="Merkel B.J."/>
            <person name="Hornburger P."/>
            <person name="Mueller R.-W."/>
            <person name="Bruemmer F."/>
            <person name="Labrenz M."/>
            <person name="Spormann A.M."/>
            <person name="Op Den Camp H."/>
            <person name="Overmann J."/>
            <person name="Amann R."/>
            <person name="Jetten M.S.M."/>
            <person name="Mascher T."/>
            <person name="Medema M.H."/>
            <person name="Devos D.P."/>
            <person name="Kaster A.-K."/>
            <person name="Ovreas L."/>
            <person name="Rohde M."/>
            <person name="Galperin M.Y."/>
            <person name="Jogler C."/>
        </authorList>
    </citation>
    <scope>NUCLEOTIDE SEQUENCE [LARGE SCALE GENOMIC DNA]</scope>
    <source>
        <strain evidence="2 3">KOR34</strain>
    </source>
</reference>
<gene>
    <name evidence="2" type="ORF">KOR34_41920</name>
</gene>
<evidence type="ECO:0000313" key="2">
    <source>
        <dbReference type="EMBL" id="TWT32429.1"/>
    </source>
</evidence>
<organism evidence="2 3">
    <name type="scientific">Posidoniimonas corsicana</name>
    <dbReference type="NCBI Taxonomy" id="1938618"/>
    <lineage>
        <taxon>Bacteria</taxon>
        <taxon>Pseudomonadati</taxon>
        <taxon>Planctomycetota</taxon>
        <taxon>Planctomycetia</taxon>
        <taxon>Pirellulales</taxon>
        <taxon>Lacipirellulaceae</taxon>
        <taxon>Posidoniimonas</taxon>
    </lineage>
</organism>
<sequence>MQRPLSTLESPAAAPALMLAGVTMVALAVLGSGLAELTGVALIALGAGVALVDRVAPARRFEWLLLHIGVYTALYLVFFTSRLDSHGLTPLLLADAACSVVLLGLLAKLVVRSS</sequence>
<keyword evidence="1" id="KW-0472">Membrane</keyword>
<keyword evidence="3" id="KW-1185">Reference proteome</keyword>
<keyword evidence="1" id="KW-0812">Transmembrane</keyword>
<feature type="transmembrane region" description="Helical" evidence="1">
    <location>
        <begin position="91"/>
        <end position="111"/>
    </location>
</feature>
<protein>
    <submittedName>
        <fullName evidence="2">Uncharacterized protein</fullName>
    </submittedName>
</protein>